<feature type="domain" description="ABC transporter" evidence="8">
    <location>
        <begin position="8"/>
        <end position="475"/>
    </location>
</feature>
<gene>
    <name evidence="9" type="primary">oppD</name>
    <name evidence="9" type="ORF">STAIW_v1c08730</name>
</gene>
<keyword evidence="4" id="KW-1003">Cell membrane</keyword>
<evidence type="ECO:0000256" key="1">
    <source>
        <dbReference type="ARBA" id="ARBA00004202"/>
    </source>
</evidence>
<dbReference type="STRING" id="1276220.STAIW_v1c08730"/>
<dbReference type="SMART" id="SM00382">
    <property type="entry name" value="AAA"/>
    <property type="match status" value="1"/>
</dbReference>
<sequence>MKNKILSIRNIEVKFQVRSNFLTAIRNVSLDIYDKEIIAIVGESGSGKSVITKTFTGMLENNGWISDGSIVYSPNFESQNDKNTYFKKPIDLVNFQNQLMEKTTIKSIIKITKRKIRKIDKKIKKINGIDSQKTENQILEIGRKITEQQEKIFFSKKNNASIKIDRLTFRLNNLEELKKISSNDEYKNDIISDLQNSIELLKIDISKIKHLNFFERRKISIMIEVLKKSYENNVELNQENIDFINNYFINKKHFKKFELELKDLIDNFINEKKIDEDHLNNILLDWSKIKNFSFINKIKAIKEIRKLRGKTISTIFQDPMTSLNPLLSVGFQISEILIKQLKMSRSSAKKEAIELLRKVGIPDPEKRYKDIPGRYSGGMRQRVVIAIALACRPKILICDEPTTALDVTIQAQILDLIKELQEEYKFTVIFITHDLGVVAKLADRIAVMYAGQIIEIGTTEDIFYDPKHPYTWALLYSLPQLGTKGDDLFFIKGTPPSLFNKIEGDAFASRSNYAMEVDLNFEPPMFKVSETHFAKTWLLDKRAPKVEKPKEIINLKSKMKE</sequence>
<evidence type="ECO:0000313" key="10">
    <source>
        <dbReference type="Proteomes" id="UP000014984"/>
    </source>
</evidence>
<dbReference type="PATRIC" id="fig|1276220.3.peg.890"/>
<dbReference type="HOGENOM" id="CLU_000604_73_5_14"/>
<comment type="subcellular location">
    <subcellularLocation>
        <location evidence="1">Cell membrane</location>
        <topology evidence="1">Peripheral membrane protein</topology>
    </subcellularLocation>
</comment>
<dbReference type="OrthoDB" id="9779287at2"/>
<protein>
    <submittedName>
        <fullName evidence="9">Oligopeptide ABC transporter ATP-binding protein</fullName>
    </submittedName>
</protein>
<keyword evidence="3" id="KW-0813">Transport</keyword>
<comment type="similarity">
    <text evidence="2">Belongs to the ABC transporter superfamily.</text>
</comment>
<dbReference type="InterPro" id="IPR003439">
    <property type="entry name" value="ABC_transporter-like_ATP-bd"/>
</dbReference>
<dbReference type="KEGG" id="stai:STAIW_v1c08730"/>
<dbReference type="SUPFAM" id="SSF52540">
    <property type="entry name" value="P-loop containing nucleoside triphosphate hydrolases"/>
    <property type="match status" value="2"/>
</dbReference>
<proteinExistence type="inferred from homology"/>
<dbReference type="InterPro" id="IPR003593">
    <property type="entry name" value="AAA+_ATPase"/>
</dbReference>
<evidence type="ECO:0000256" key="2">
    <source>
        <dbReference type="ARBA" id="ARBA00005417"/>
    </source>
</evidence>
<dbReference type="Pfam" id="PF00005">
    <property type="entry name" value="ABC_tran"/>
    <property type="match status" value="2"/>
</dbReference>
<reference evidence="9 10" key="1">
    <citation type="journal article" date="2013" name="Genome Biol. Evol.">
        <title>Comparison of metabolic capacities and inference of gene content evolution in mosquito-associated Spiroplasma diminutum and S. taiwanense.</title>
        <authorList>
            <person name="Lo W.S."/>
            <person name="Ku C."/>
            <person name="Chen L.L."/>
            <person name="Chang T.H."/>
            <person name="Kuo C.H."/>
        </authorList>
    </citation>
    <scope>NUCLEOTIDE SEQUENCE [LARGE SCALE GENOMIC DNA]</scope>
    <source>
        <strain evidence="9">CT-1</strain>
    </source>
</reference>
<dbReference type="eggNOG" id="COG0444">
    <property type="taxonomic scope" value="Bacteria"/>
</dbReference>
<keyword evidence="7" id="KW-0472">Membrane</keyword>
<dbReference type="GO" id="GO:0005524">
    <property type="term" value="F:ATP binding"/>
    <property type="evidence" value="ECO:0007669"/>
    <property type="project" value="UniProtKB-KW"/>
</dbReference>
<dbReference type="GO" id="GO:0015833">
    <property type="term" value="P:peptide transport"/>
    <property type="evidence" value="ECO:0007669"/>
    <property type="project" value="InterPro"/>
</dbReference>
<dbReference type="EMBL" id="CP005074">
    <property type="protein sequence ID" value="AGR41459.1"/>
    <property type="molecule type" value="Genomic_DNA"/>
</dbReference>
<name>S5LUI8_9MOLU</name>
<dbReference type="NCBIfam" id="TIGR01727">
    <property type="entry name" value="oligo_HPY"/>
    <property type="match status" value="1"/>
</dbReference>
<evidence type="ECO:0000256" key="4">
    <source>
        <dbReference type="ARBA" id="ARBA00022475"/>
    </source>
</evidence>
<dbReference type="InterPro" id="IPR017871">
    <property type="entry name" value="ABC_transporter-like_CS"/>
</dbReference>
<evidence type="ECO:0000259" key="8">
    <source>
        <dbReference type="PROSITE" id="PS50893"/>
    </source>
</evidence>
<dbReference type="Gene3D" id="3.40.50.300">
    <property type="entry name" value="P-loop containing nucleotide triphosphate hydrolases"/>
    <property type="match status" value="2"/>
</dbReference>
<organism evidence="9 10">
    <name type="scientific">Spiroplasma taiwanense CT-1</name>
    <dbReference type="NCBI Taxonomy" id="1276220"/>
    <lineage>
        <taxon>Bacteria</taxon>
        <taxon>Bacillati</taxon>
        <taxon>Mycoplasmatota</taxon>
        <taxon>Mollicutes</taxon>
        <taxon>Entomoplasmatales</taxon>
        <taxon>Spiroplasmataceae</taxon>
        <taxon>Spiroplasma</taxon>
    </lineage>
</organism>
<evidence type="ECO:0000256" key="7">
    <source>
        <dbReference type="ARBA" id="ARBA00023136"/>
    </source>
</evidence>
<dbReference type="PROSITE" id="PS00211">
    <property type="entry name" value="ABC_TRANSPORTER_1"/>
    <property type="match status" value="1"/>
</dbReference>
<dbReference type="GO" id="GO:0016887">
    <property type="term" value="F:ATP hydrolysis activity"/>
    <property type="evidence" value="ECO:0007669"/>
    <property type="project" value="InterPro"/>
</dbReference>
<dbReference type="AlphaFoldDB" id="S5LUI8"/>
<dbReference type="GO" id="GO:0005886">
    <property type="term" value="C:plasma membrane"/>
    <property type="evidence" value="ECO:0007669"/>
    <property type="project" value="UniProtKB-SubCell"/>
</dbReference>
<dbReference type="RefSeq" id="WP_020834598.1">
    <property type="nucleotide sequence ID" value="NC_021846.1"/>
</dbReference>
<dbReference type="Pfam" id="PF08352">
    <property type="entry name" value="oligo_HPY"/>
    <property type="match status" value="1"/>
</dbReference>
<dbReference type="PANTHER" id="PTHR43297:SF2">
    <property type="entry name" value="DIPEPTIDE TRANSPORT ATP-BINDING PROTEIN DPPD"/>
    <property type="match status" value="1"/>
</dbReference>
<dbReference type="PROSITE" id="PS50893">
    <property type="entry name" value="ABC_TRANSPORTER_2"/>
    <property type="match status" value="1"/>
</dbReference>
<accession>S5LUI8</accession>
<evidence type="ECO:0000313" key="9">
    <source>
        <dbReference type="EMBL" id="AGR41459.1"/>
    </source>
</evidence>
<keyword evidence="10" id="KW-1185">Reference proteome</keyword>
<dbReference type="InterPro" id="IPR027417">
    <property type="entry name" value="P-loop_NTPase"/>
</dbReference>
<keyword evidence="5" id="KW-0547">Nucleotide-binding</keyword>
<keyword evidence="6 9" id="KW-0067">ATP-binding</keyword>
<dbReference type="CDD" id="cd03257">
    <property type="entry name" value="ABC_NikE_OppD_transporters"/>
    <property type="match status" value="1"/>
</dbReference>
<dbReference type="InterPro" id="IPR050388">
    <property type="entry name" value="ABC_Ni/Peptide_Import"/>
</dbReference>
<evidence type="ECO:0000256" key="6">
    <source>
        <dbReference type="ARBA" id="ARBA00022840"/>
    </source>
</evidence>
<dbReference type="Proteomes" id="UP000014984">
    <property type="component" value="Chromosome"/>
</dbReference>
<dbReference type="InterPro" id="IPR013563">
    <property type="entry name" value="Oligopep_ABC_C"/>
</dbReference>
<dbReference type="NCBIfam" id="NF043079">
    <property type="entry name" value="MMSYN1_0167"/>
    <property type="match status" value="1"/>
</dbReference>
<evidence type="ECO:0000256" key="3">
    <source>
        <dbReference type="ARBA" id="ARBA00022448"/>
    </source>
</evidence>
<dbReference type="PANTHER" id="PTHR43297">
    <property type="entry name" value="OLIGOPEPTIDE TRANSPORT ATP-BINDING PROTEIN APPD"/>
    <property type="match status" value="1"/>
</dbReference>
<evidence type="ECO:0000256" key="5">
    <source>
        <dbReference type="ARBA" id="ARBA00022741"/>
    </source>
</evidence>